<accession>A0ABM0QF64</accession>
<reference evidence="14" key="1">
    <citation type="submission" date="2025-08" db="UniProtKB">
        <authorList>
            <consortium name="RefSeq"/>
        </authorList>
    </citation>
    <scope>IDENTIFICATION</scope>
</reference>
<dbReference type="PRINTS" id="PR00963">
    <property type="entry name" value="MARCKS"/>
</dbReference>
<comment type="similarity">
    <text evidence="3">Belongs to the MARCKS family.</text>
</comment>
<keyword evidence="7" id="KW-0472">Membrane</keyword>
<dbReference type="Pfam" id="PF02063">
    <property type="entry name" value="MARCKS"/>
    <property type="match status" value="1"/>
</dbReference>
<evidence type="ECO:0000256" key="5">
    <source>
        <dbReference type="ARBA" id="ARBA00022707"/>
    </source>
</evidence>
<feature type="compositionally biased region" description="Polar residues" evidence="12">
    <location>
        <begin position="26"/>
        <end position="35"/>
    </location>
</feature>
<organism evidence="13 14">
    <name type="scientific">Galeopterus variegatus</name>
    <name type="common">Malayan flying lemur</name>
    <name type="synonym">Cynocephalus variegatus</name>
    <dbReference type="NCBI Taxonomy" id="482537"/>
    <lineage>
        <taxon>Eukaryota</taxon>
        <taxon>Metazoa</taxon>
        <taxon>Chordata</taxon>
        <taxon>Craniata</taxon>
        <taxon>Vertebrata</taxon>
        <taxon>Euteleostomi</taxon>
        <taxon>Mammalia</taxon>
        <taxon>Eutheria</taxon>
        <taxon>Euarchontoglires</taxon>
        <taxon>Dermoptera</taxon>
        <taxon>Cynocephalidae</taxon>
        <taxon>Galeopterus</taxon>
    </lineage>
</organism>
<dbReference type="Proteomes" id="UP000694923">
    <property type="component" value="Unplaced"/>
</dbReference>
<evidence type="ECO:0000256" key="2">
    <source>
        <dbReference type="ARBA" id="ARBA00004635"/>
    </source>
</evidence>
<keyword evidence="8" id="KW-0009">Actin-binding</keyword>
<keyword evidence="5" id="KW-0519">Myristate</keyword>
<protein>
    <recommendedName>
        <fullName evidence="11">Myristoylated alanine-rich C-kinase substrate</fullName>
    </recommendedName>
</protein>
<dbReference type="InterPro" id="IPR002101">
    <property type="entry name" value="MARCKS"/>
</dbReference>
<evidence type="ECO:0000256" key="11">
    <source>
        <dbReference type="ARBA" id="ARBA00039440"/>
    </source>
</evidence>
<comment type="subcellular location">
    <subcellularLocation>
        <location evidence="1">Cytoplasm</location>
        <location evidence="1">Cytoskeleton</location>
    </subcellularLocation>
    <subcellularLocation>
        <location evidence="2">Membrane</location>
        <topology evidence="2">Lipid-anchor</topology>
    </subcellularLocation>
</comment>
<keyword evidence="4" id="KW-0963">Cytoplasm</keyword>
<evidence type="ECO:0000256" key="8">
    <source>
        <dbReference type="ARBA" id="ARBA00023203"/>
    </source>
</evidence>
<feature type="compositionally biased region" description="Low complexity" evidence="12">
    <location>
        <begin position="73"/>
        <end position="117"/>
    </location>
</feature>
<evidence type="ECO:0000256" key="12">
    <source>
        <dbReference type="SAM" id="MobiDB-lite"/>
    </source>
</evidence>
<sequence>MGAQFSKTAAKGEAAAERPGEAAVASSPSKANGQENGHVKVNGDASPAAAEPGAKEELQANGSAPAADKEEPATAGSGAAAPAEEPAAASASSACAAPSQEAQPESSPEAPPAEAAE</sequence>
<proteinExistence type="inferred from homology"/>
<feature type="region of interest" description="Disordered" evidence="12">
    <location>
        <begin position="1"/>
        <end position="117"/>
    </location>
</feature>
<keyword evidence="6" id="KW-0112">Calmodulin-binding</keyword>
<evidence type="ECO:0000313" key="14">
    <source>
        <dbReference type="RefSeq" id="XP_008567005.1"/>
    </source>
</evidence>
<evidence type="ECO:0000256" key="9">
    <source>
        <dbReference type="ARBA" id="ARBA00023212"/>
    </source>
</evidence>
<name>A0ABM0QF64_GALVR</name>
<evidence type="ECO:0000256" key="10">
    <source>
        <dbReference type="ARBA" id="ARBA00023288"/>
    </source>
</evidence>
<keyword evidence="9" id="KW-0206">Cytoskeleton</keyword>
<keyword evidence="13" id="KW-1185">Reference proteome</keyword>
<dbReference type="GeneID" id="103587307"/>
<dbReference type="PROSITE" id="PS00826">
    <property type="entry name" value="MARCKS_1"/>
    <property type="match status" value="1"/>
</dbReference>
<dbReference type="RefSeq" id="XP_008567005.1">
    <property type="nucleotide sequence ID" value="XM_008568783.1"/>
</dbReference>
<evidence type="ECO:0000256" key="7">
    <source>
        <dbReference type="ARBA" id="ARBA00023136"/>
    </source>
</evidence>
<evidence type="ECO:0000313" key="13">
    <source>
        <dbReference type="Proteomes" id="UP000694923"/>
    </source>
</evidence>
<evidence type="ECO:0000256" key="3">
    <source>
        <dbReference type="ARBA" id="ARBA00006456"/>
    </source>
</evidence>
<evidence type="ECO:0000256" key="4">
    <source>
        <dbReference type="ARBA" id="ARBA00022490"/>
    </source>
</evidence>
<gene>
    <name evidence="14" type="primary">MARCKS</name>
</gene>
<evidence type="ECO:0000256" key="6">
    <source>
        <dbReference type="ARBA" id="ARBA00022860"/>
    </source>
</evidence>
<dbReference type="PANTHER" id="PTHR14353">
    <property type="entry name" value="MYRISTOYLATED ALANINE-RICH C-KINASE SUBSTRATE MARCKS"/>
    <property type="match status" value="1"/>
</dbReference>
<evidence type="ECO:0000256" key="1">
    <source>
        <dbReference type="ARBA" id="ARBA00004245"/>
    </source>
</evidence>
<dbReference type="PANTHER" id="PTHR14353:SF9">
    <property type="entry name" value="MYRISTOYLATED ALANINE-RICH C-KINASE SUBSTRATE"/>
    <property type="match status" value="1"/>
</dbReference>
<keyword evidence="10" id="KW-0449">Lipoprotein</keyword>